<dbReference type="Proteomes" id="UP000243081">
    <property type="component" value="Unassembled WGS sequence"/>
</dbReference>
<proteinExistence type="predicted"/>
<comment type="caution">
    <text evidence="2">The sequence shown here is derived from an EMBL/GenBank/DDBJ whole genome shotgun (WGS) entry which is preliminary data.</text>
</comment>
<organism evidence="2 3">
    <name type="scientific">Cordyceps confragosa</name>
    <name type="common">Lecanicillium lecanii</name>
    <dbReference type="NCBI Taxonomy" id="2714763"/>
    <lineage>
        <taxon>Eukaryota</taxon>
        <taxon>Fungi</taxon>
        <taxon>Dikarya</taxon>
        <taxon>Ascomycota</taxon>
        <taxon>Pezizomycotina</taxon>
        <taxon>Sordariomycetes</taxon>
        <taxon>Hypocreomycetidae</taxon>
        <taxon>Hypocreales</taxon>
        <taxon>Cordycipitaceae</taxon>
        <taxon>Akanthomyces</taxon>
    </lineage>
</organism>
<reference evidence="2 3" key="1">
    <citation type="submission" date="2016-03" db="EMBL/GenBank/DDBJ databases">
        <title>Fine-scale spatial genetic structure of a fungal parasite of coffee scale insects.</title>
        <authorList>
            <person name="Jackson D."/>
            <person name="Zemenick K.A."/>
            <person name="Malloure B."/>
            <person name="Quandt C.A."/>
            <person name="James T.Y."/>
        </authorList>
    </citation>
    <scope>NUCLEOTIDE SEQUENCE [LARGE SCALE GENOMIC DNA]</scope>
    <source>
        <strain evidence="2 3">UM487</strain>
    </source>
</reference>
<accession>A0A179I283</accession>
<gene>
    <name evidence="2" type="ORF">LLEC1_06523</name>
</gene>
<dbReference type="OrthoDB" id="4868994at2759"/>
<evidence type="ECO:0000313" key="2">
    <source>
        <dbReference type="EMBL" id="OAQ96282.1"/>
    </source>
</evidence>
<dbReference type="EMBL" id="LUKN01004260">
    <property type="protein sequence ID" value="OAQ96282.1"/>
    <property type="molecule type" value="Genomic_DNA"/>
</dbReference>
<protein>
    <submittedName>
        <fullName evidence="2">Uncharacterized protein</fullName>
    </submittedName>
</protein>
<evidence type="ECO:0000256" key="1">
    <source>
        <dbReference type="SAM" id="MobiDB-lite"/>
    </source>
</evidence>
<dbReference type="AlphaFoldDB" id="A0A179I283"/>
<evidence type="ECO:0000313" key="3">
    <source>
        <dbReference type="Proteomes" id="UP000243081"/>
    </source>
</evidence>
<keyword evidence="3" id="KW-1185">Reference proteome</keyword>
<name>A0A179I283_CORDF</name>
<feature type="region of interest" description="Disordered" evidence="1">
    <location>
        <begin position="109"/>
        <end position="134"/>
    </location>
</feature>
<sequence length="134" mass="14172">MFSAIFTAGSLFRLPPNGRARLQTGSGAHSNNPYLGIESSSGVGSSAAAMYGDDVPPAWGVFCSCPPLIGQLAHGRAKPCFSDHRQTSLLISAQSYPTELCRDEPASIAMASDESSPLPTEKSVIQRLEDWGSK</sequence>